<dbReference type="PANTHER" id="PTHR36456:SF1">
    <property type="entry name" value="UPF0232 PROTEIN SCO3875"/>
    <property type="match status" value="1"/>
</dbReference>
<keyword evidence="2" id="KW-0614">Plasmid</keyword>
<keyword evidence="3" id="KW-1185">Reference proteome</keyword>
<dbReference type="Proteomes" id="UP000515764">
    <property type="component" value="Plasmid unnamed1"/>
</dbReference>
<geneLocation type="plasmid" evidence="2 3">
    <name>unnamed1</name>
</geneLocation>
<dbReference type="RefSeq" id="WP_185393854.1">
    <property type="nucleotide sequence ID" value="NZ_CP045705.1"/>
</dbReference>
<accession>A0ABX6RZH4</accession>
<dbReference type="PANTHER" id="PTHR36456">
    <property type="entry name" value="UPF0232 PROTEIN SCO3875"/>
    <property type="match status" value="1"/>
</dbReference>
<feature type="region of interest" description="Disordered" evidence="1">
    <location>
        <begin position="23"/>
        <end position="50"/>
    </location>
</feature>
<gene>
    <name evidence="2" type="ORF">F0345_28855</name>
</gene>
<organism evidence="2 3">
    <name type="scientific">Streptomyces rutgersensis</name>
    <dbReference type="NCBI Taxonomy" id="53451"/>
    <lineage>
        <taxon>Bacteria</taxon>
        <taxon>Bacillati</taxon>
        <taxon>Actinomycetota</taxon>
        <taxon>Actinomycetes</taxon>
        <taxon>Kitasatosporales</taxon>
        <taxon>Streptomycetaceae</taxon>
        <taxon>Streptomyces</taxon>
        <taxon>Streptomyces diastaticus group</taxon>
    </lineage>
</organism>
<protein>
    <submittedName>
        <fullName evidence="2">DUF721 domain-containing protein</fullName>
    </submittedName>
</protein>
<dbReference type="InterPro" id="IPR007922">
    <property type="entry name" value="DciA-like"/>
</dbReference>
<dbReference type="Pfam" id="PF05258">
    <property type="entry name" value="DciA"/>
    <property type="match status" value="1"/>
</dbReference>
<evidence type="ECO:0000313" key="3">
    <source>
        <dbReference type="Proteomes" id="UP000515764"/>
    </source>
</evidence>
<feature type="compositionally biased region" description="Basic residues" evidence="1">
    <location>
        <begin position="33"/>
        <end position="46"/>
    </location>
</feature>
<proteinExistence type="predicted"/>
<evidence type="ECO:0000313" key="2">
    <source>
        <dbReference type="EMBL" id="QNE85094.1"/>
    </source>
</evidence>
<dbReference type="EMBL" id="CP045705">
    <property type="protein sequence ID" value="QNE85094.1"/>
    <property type="molecule type" value="Genomic_DNA"/>
</dbReference>
<reference evidence="3" key="1">
    <citation type="submission" date="2019-10" db="EMBL/GenBank/DDBJ databases">
        <title>Antimicrobial potential of Antarctic Bacteria.</title>
        <authorList>
            <person name="Benaud N."/>
            <person name="Edwards R.J."/>
            <person name="Ferrari B.C."/>
        </authorList>
    </citation>
    <scope>NUCLEOTIDE SEQUENCE [LARGE SCALE GENOMIC DNA]</scope>
    <source>
        <strain evidence="3">NBH77</strain>
        <plasmid evidence="3">unnamed1</plasmid>
    </source>
</reference>
<evidence type="ECO:0000256" key="1">
    <source>
        <dbReference type="SAM" id="MobiDB-lite"/>
    </source>
</evidence>
<name>A0ABX6RZH4_9ACTN</name>
<sequence>MTESTTPLSGVDLARVALHNAREAAKQQGATSPRRRHTATRTTRRTGSREPIAFGEAIQQLIADRAWTAPVAAGGVLDRWSHIADDLAGRVTAVKYDADTATLTLQPDSSAAATAVRHRQHALLDRIAEETGGRETVRRLKILGPGRRKAA</sequence>